<feature type="region of interest" description="Disordered" evidence="1">
    <location>
        <begin position="1"/>
        <end position="25"/>
    </location>
</feature>
<comment type="caution">
    <text evidence="2">The sequence shown here is derived from an EMBL/GenBank/DDBJ whole genome shotgun (WGS) entry which is preliminary data.</text>
</comment>
<proteinExistence type="predicted"/>
<evidence type="ECO:0000256" key="1">
    <source>
        <dbReference type="SAM" id="MobiDB-lite"/>
    </source>
</evidence>
<dbReference type="Proteomes" id="UP000259273">
    <property type="component" value="Unassembled WGS sequence"/>
</dbReference>
<dbReference type="AlphaFoldDB" id="A0A3C1KSE8"/>
<name>A0A3C1KSE8_9GAMM</name>
<gene>
    <name evidence="2" type="ORF">DCP75_17990</name>
</gene>
<organism evidence="2 3">
    <name type="scientific">Haliea salexigens</name>
    <dbReference type="NCBI Taxonomy" id="287487"/>
    <lineage>
        <taxon>Bacteria</taxon>
        <taxon>Pseudomonadati</taxon>
        <taxon>Pseudomonadota</taxon>
        <taxon>Gammaproteobacteria</taxon>
        <taxon>Cellvibrionales</taxon>
        <taxon>Halieaceae</taxon>
        <taxon>Haliea</taxon>
    </lineage>
</organism>
<evidence type="ECO:0000313" key="3">
    <source>
        <dbReference type="Proteomes" id="UP000259273"/>
    </source>
</evidence>
<evidence type="ECO:0000313" key="2">
    <source>
        <dbReference type="EMBL" id="HAN29577.1"/>
    </source>
</evidence>
<accession>A0A3C1KSE8</accession>
<protein>
    <submittedName>
        <fullName evidence="2">Uncharacterized protein</fullName>
    </submittedName>
</protein>
<dbReference type="EMBL" id="DMND01000241">
    <property type="protein sequence ID" value="HAN29577.1"/>
    <property type="molecule type" value="Genomic_DNA"/>
</dbReference>
<dbReference type="STRING" id="1121937.GCA_000423125_02507"/>
<reference evidence="2 3" key="1">
    <citation type="journal article" date="2018" name="Nat. Biotechnol.">
        <title>A standardized bacterial taxonomy based on genome phylogeny substantially revises the tree of life.</title>
        <authorList>
            <person name="Parks D.H."/>
            <person name="Chuvochina M."/>
            <person name="Waite D.W."/>
            <person name="Rinke C."/>
            <person name="Skarshewski A."/>
            <person name="Chaumeil P.A."/>
            <person name="Hugenholtz P."/>
        </authorList>
    </citation>
    <scope>NUCLEOTIDE SEQUENCE [LARGE SCALE GENOMIC DNA]</scope>
    <source>
        <strain evidence="2">UBA9158</strain>
    </source>
</reference>
<sequence length="120" mass="13976">MAAAPATTGPGLDDPRTPSPPYGYSRECHYGREQQVHIVAEFHAHKIRPSRIAYRVGIDIALIEALIAGELEPERFPRLVAHYRRQRFQQRMHDSVRLNGVSRFEQQQRIERDFQREVDL</sequence>